<dbReference type="Proteomes" id="UP000620596">
    <property type="component" value="Unassembled WGS sequence"/>
</dbReference>
<reference evidence="2" key="2">
    <citation type="submission" date="2020-09" db="EMBL/GenBank/DDBJ databases">
        <authorList>
            <person name="Sun Q."/>
            <person name="Zhou Y."/>
        </authorList>
    </citation>
    <scope>NUCLEOTIDE SEQUENCE</scope>
    <source>
        <strain evidence="2">CGMCC 1.15322</strain>
    </source>
</reference>
<keyword evidence="3" id="KW-1185">Reference proteome</keyword>
<evidence type="ECO:0000256" key="1">
    <source>
        <dbReference type="SAM" id="SignalP"/>
    </source>
</evidence>
<sequence>MSNNLISLVASLVLAVTASAALAQPVAIEEQLLARGAVPDMTPQQRYRTAINEAGGGYKVYQEECAAMALAERTVCRRDAKALYDRDMAAARAILRAR</sequence>
<feature type="chain" id="PRO_5036747143" description="UrcA family protein" evidence="1">
    <location>
        <begin position="24"/>
        <end position="98"/>
    </location>
</feature>
<evidence type="ECO:0000313" key="3">
    <source>
        <dbReference type="Proteomes" id="UP000620596"/>
    </source>
</evidence>
<dbReference type="RefSeq" id="WP_188709402.1">
    <property type="nucleotide sequence ID" value="NZ_BMIG01000013.1"/>
</dbReference>
<comment type="caution">
    <text evidence="2">The sequence shown here is derived from an EMBL/GenBank/DDBJ whole genome shotgun (WGS) entry which is preliminary data.</text>
</comment>
<gene>
    <name evidence="2" type="ORF">GCM10011496_30800</name>
</gene>
<feature type="signal peptide" evidence="1">
    <location>
        <begin position="1"/>
        <end position="23"/>
    </location>
</feature>
<name>A0A916SM49_9BURK</name>
<organism evidence="2 3">
    <name type="scientific">Polaromonas eurypsychrophila</name>
    <dbReference type="NCBI Taxonomy" id="1614635"/>
    <lineage>
        <taxon>Bacteria</taxon>
        <taxon>Pseudomonadati</taxon>
        <taxon>Pseudomonadota</taxon>
        <taxon>Betaproteobacteria</taxon>
        <taxon>Burkholderiales</taxon>
        <taxon>Comamonadaceae</taxon>
        <taxon>Polaromonas</taxon>
    </lineage>
</organism>
<dbReference type="AlphaFoldDB" id="A0A916SM49"/>
<keyword evidence="1" id="KW-0732">Signal</keyword>
<evidence type="ECO:0008006" key="4">
    <source>
        <dbReference type="Google" id="ProtNLM"/>
    </source>
</evidence>
<proteinExistence type="predicted"/>
<protein>
    <recommendedName>
        <fullName evidence="4">UrcA family protein</fullName>
    </recommendedName>
</protein>
<dbReference type="EMBL" id="BMIG01000013">
    <property type="protein sequence ID" value="GGB07737.1"/>
    <property type="molecule type" value="Genomic_DNA"/>
</dbReference>
<evidence type="ECO:0000313" key="2">
    <source>
        <dbReference type="EMBL" id="GGB07737.1"/>
    </source>
</evidence>
<accession>A0A916SM49</accession>
<reference evidence="2" key="1">
    <citation type="journal article" date="2014" name="Int. J. Syst. Evol. Microbiol.">
        <title>Complete genome sequence of Corynebacterium casei LMG S-19264T (=DSM 44701T), isolated from a smear-ripened cheese.</title>
        <authorList>
            <consortium name="US DOE Joint Genome Institute (JGI-PGF)"/>
            <person name="Walter F."/>
            <person name="Albersmeier A."/>
            <person name="Kalinowski J."/>
            <person name="Ruckert C."/>
        </authorList>
    </citation>
    <scope>NUCLEOTIDE SEQUENCE</scope>
    <source>
        <strain evidence="2">CGMCC 1.15322</strain>
    </source>
</reference>